<keyword evidence="1" id="KW-0436">Ligase</keyword>
<protein>
    <recommendedName>
        <fullName evidence="1">Aspartyl/glutamyl-tRNA(Asn/Gln) amidotransferase subunit C</fullName>
        <shortName evidence="1">Asp/Glu-ADT subunit C</shortName>
        <ecNumber evidence="1">6.3.5.-</ecNumber>
    </recommendedName>
</protein>
<keyword evidence="1" id="KW-0547">Nucleotide-binding</keyword>
<comment type="catalytic activity">
    <reaction evidence="1">
        <text>L-glutamyl-tRNA(Gln) + L-glutamine + ATP + H2O = L-glutaminyl-tRNA(Gln) + L-glutamate + ADP + phosphate + H(+)</text>
        <dbReference type="Rhea" id="RHEA:17521"/>
        <dbReference type="Rhea" id="RHEA-COMP:9681"/>
        <dbReference type="Rhea" id="RHEA-COMP:9684"/>
        <dbReference type="ChEBI" id="CHEBI:15377"/>
        <dbReference type="ChEBI" id="CHEBI:15378"/>
        <dbReference type="ChEBI" id="CHEBI:29985"/>
        <dbReference type="ChEBI" id="CHEBI:30616"/>
        <dbReference type="ChEBI" id="CHEBI:43474"/>
        <dbReference type="ChEBI" id="CHEBI:58359"/>
        <dbReference type="ChEBI" id="CHEBI:78520"/>
        <dbReference type="ChEBI" id="CHEBI:78521"/>
        <dbReference type="ChEBI" id="CHEBI:456216"/>
    </reaction>
</comment>
<accession>A0A4R2H973</accession>
<dbReference type="Proteomes" id="UP000294508">
    <property type="component" value="Unassembled WGS sequence"/>
</dbReference>
<comment type="similarity">
    <text evidence="1">Belongs to the GatC family.</text>
</comment>
<evidence type="ECO:0000313" key="3">
    <source>
        <dbReference type="EMBL" id="TCO21321.1"/>
    </source>
</evidence>
<dbReference type="InterPro" id="IPR003837">
    <property type="entry name" value="GatC"/>
</dbReference>
<organism evidence="3 4">
    <name type="scientific">Kribbella steppae</name>
    <dbReference type="NCBI Taxonomy" id="2512223"/>
    <lineage>
        <taxon>Bacteria</taxon>
        <taxon>Bacillati</taxon>
        <taxon>Actinomycetota</taxon>
        <taxon>Actinomycetes</taxon>
        <taxon>Propionibacteriales</taxon>
        <taxon>Kribbellaceae</taxon>
        <taxon>Kribbella</taxon>
    </lineage>
</organism>
<comment type="function">
    <text evidence="1">Allows the formation of correctly charged Asn-tRNA(Asn) or Gln-tRNA(Gln) through the transamidation of misacylated Asp-tRNA(Asn) or Glu-tRNA(Gln) in organisms which lack either or both of asparaginyl-tRNA or glutaminyl-tRNA synthetases. The reaction takes place in the presence of glutamine and ATP through an activated phospho-Asp-tRNA(Asn) or phospho-Glu-tRNA(Gln).</text>
</comment>
<dbReference type="PANTHER" id="PTHR15004">
    <property type="entry name" value="GLUTAMYL-TRNA(GLN) AMIDOTRANSFERASE SUBUNIT C, MITOCHONDRIAL"/>
    <property type="match status" value="1"/>
</dbReference>
<dbReference type="EMBL" id="SLWN01000011">
    <property type="protein sequence ID" value="TCO21321.1"/>
    <property type="molecule type" value="Genomic_DNA"/>
</dbReference>
<comment type="catalytic activity">
    <reaction evidence="1">
        <text>L-aspartyl-tRNA(Asn) + L-glutamine + ATP + H2O = L-asparaginyl-tRNA(Asn) + L-glutamate + ADP + phosphate + 2 H(+)</text>
        <dbReference type="Rhea" id="RHEA:14513"/>
        <dbReference type="Rhea" id="RHEA-COMP:9674"/>
        <dbReference type="Rhea" id="RHEA-COMP:9677"/>
        <dbReference type="ChEBI" id="CHEBI:15377"/>
        <dbReference type="ChEBI" id="CHEBI:15378"/>
        <dbReference type="ChEBI" id="CHEBI:29985"/>
        <dbReference type="ChEBI" id="CHEBI:30616"/>
        <dbReference type="ChEBI" id="CHEBI:43474"/>
        <dbReference type="ChEBI" id="CHEBI:58359"/>
        <dbReference type="ChEBI" id="CHEBI:78515"/>
        <dbReference type="ChEBI" id="CHEBI:78516"/>
        <dbReference type="ChEBI" id="CHEBI:456216"/>
    </reaction>
</comment>
<dbReference type="SUPFAM" id="SSF141000">
    <property type="entry name" value="Glu-tRNAGln amidotransferase C subunit"/>
    <property type="match status" value="1"/>
</dbReference>
<evidence type="ECO:0000256" key="1">
    <source>
        <dbReference type="HAMAP-Rule" id="MF_00122"/>
    </source>
</evidence>
<name>A0A4R2H973_9ACTN</name>
<dbReference type="GO" id="GO:0050567">
    <property type="term" value="F:glutaminyl-tRNA synthase (glutamine-hydrolyzing) activity"/>
    <property type="evidence" value="ECO:0007669"/>
    <property type="project" value="UniProtKB-UniRule"/>
</dbReference>
<proteinExistence type="inferred from homology"/>
<dbReference type="GO" id="GO:0006450">
    <property type="term" value="P:regulation of translational fidelity"/>
    <property type="evidence" value="ECO:0007669"/>
    <property type="project" value="InterPro"/>
</dbReference>
<reference evidence="3 4" key="1">
    <citation type="journal article" date="2015" name="Stand. Genomic Sci.">
        <title>Genomic Encyclopedia of Bacterial and Archaeal Type Strains, Phase III: the genomes of soil and plant-associated and newly described type strains.</title>
        <authorList>
            <person name="Whitman W.B."/>
            <person name="Woyke T."/>
            <person name="Klenk H.P."/>
            <person name="Zhou Y."/>
            <person name="Lilburn T.G."/>
            <person name="Beck B.J."/>
            <person name="De Vos P."/>
            <person name="Vandamme P."/>
            <person name="Eisen J.A."/>
            <person name="Garrity G."/>
            <person name="Hugenholtz P."/>
            <person name="Kyrpides N.C."/>
        </authorList>
    </citation>
    <scope>NUCLEOTIDE SEQUENCE [LARGE SCALE GENOMIC DNA]</scope>
    <source>
        <strain evidence="3 4">VKM Ac-2572</strain>
    </source>
</reference>
<keyword evidence="1" id="KW-0067">ATP-binding</keyword>
<feature type="region of interest" description="Disordered" evidence="2">
    <location>
        <begin position="1"/>
        <end position="21"/>
    </location>
</feature>
<dbReference type="GO" id="GO:0016740">
    <property type="term" value="F:transferase activity"/>
    <property type="evidence" value="ECO:0007669"/>
    <property type="project" value="UniProtKB-KW"/>
</dbReference>
<dbReference type="Pfam" id="PF02686">
    <property type="entry name" value="GatC"/>
    <property type="match status" value="1"/>
</dbReference>
<dbReference type="GO" id="GO:0006412">
    <property type="term" value="P:translation"/>
    <property type="evidence" value="ECO:0007669"/>
    <property type="project" value="UniProtKB-UniRule"/>
</dbReference>
<feature type="compositionally biased region" description="Basic and acidic residues" evidence="2">
    <location>
        <begin position="104"/>
        <end position="117"/>
    </location>
</feature>
<dbReference type="Gene3D" id="1.10.20.60">
    <property type="entry name" value="Glu-tRNAGln amidotransferase C subunit, N-terminal domain"/>
    <property type="match status" value="1"/>
</dbReference>
<sequence length="117" mass="12692">MAGSGRKSAGHPAKPLDQFMPSITREEVAHLARLARIELTDAELDHLAPQLDQIITLVGQVSQVAADDIPPTSHALPLTNVMREDVNVPCLTPEQALSGAPAAEEQRFRVPRILEED</sequence>
<keyword evidence="4" id="KW-1185">Reference proteome</keyword>
<evidence type="ECO:0000313" key="4">
    <source>
        <dbReference type="Proteomes" id="UP000294508"/>
    </source>
</evidence>
<dbReference type="PANTHER" id="PTHR15004:SF0">
    <property type="entry name" value="GLUTAMYL-TRNA(GLN) AMIDOTRANSFERASE SUBUNIT C, MITOCHONDRIAL"/>
    <property type="match status" value="1"/>
</dbReference>
<keyword evidence="1" id="KW-0648">Protein biosynthesis</keyword>
<keyword evidence="3" id="KW-0808">Transferase</keyword>
<dbReference type="GO" id="GO:0070681">
    <property type="term" value="P:glutaminyl-tRNAGln biosynthesis via transamidation"/>
    <property type="evidence" value="ECO:0007669"/>
    <property type="project" value="TreeGrafter"/>
</dbReference>
<dbReference type="AlphaFoldDB" id="A0A4R2H973"/>
<comment type="caution">
    <text evidence="3">The sequence shown here is derived from an EMBL/GenBank/DDBJ whole genome shotgun (WGS) entry which is preliminary data.</text>
</comment>
<dbReference type="GO" id="GO:0005524">
    <property type="term" value="F:ATP binding"/>
    <property type="evidence" value="ECO:0007669"/>
    <property type="project" value="UniProtKB-KW"/>
</dbReference>
<dbReference type="InterPro" id="IPR036113">
    <property type="entry name" value="Asp/Glu-ADT_sf_sub_c"/>
</dbReference>
<feature type="region of interest" description="Disordered" evidence="2">
    <location>
        <begin position="93"/>
        <end position="117"/>
    </location>
</feature>
<comment type="subunit">
    <text evidence="1">Heterotrimer of A, B and C subunits.</text>
</comment>
<dbReference type="EC" id="6.3.5.-" evidence="1"/>
<dbReference type="NCBIfam" id="TIGR00135">
    <property type="entry name" value="gatC"/>
    <property type="match status" value="1"/>
</dbReference>
<dbReference type="HAMAP" id="MF_00122">
    <property type="entry name" value="GatC"/>
    <property type="match status" value="1"/>
</dbReference>
<dbReference type="GO" id="GO:0050566">
    <property type="term" value="F:asparaginyl-tRNA synthase (glutamine-hydrolyzing) activity"/>
    <property type="evidence" value="ECO:0007669"/>
    <property type="project" value="RHEA"/>
</dbReference>
<gene>
    <name evidence="1" type="primary">gatC</name>
    <name evidence="3" type="ORF">EV652_111232</name>
</gene>
<evidence type="ECO:0000256" key="2">
    <source>
        <dbReference type="SAM" id="MobiDB-lite"/>
    </source>
</evidence>